<comment type="caution">
    <text evidence="3">The sequence shown here is derived from an EMBL/GenBank/DDBJ whole genome shotgun (WGS) entry which is preliminary data.</text>
</comment>
<dbReference type="RefSeq" id="WP_119148147.1">
    <property type="nucleotide sequence ID" value="NZ_JBHSOV010000005.1"/>
</dbReference>
<keyword evidence="4" id="KW-1185">Reference proteome</keyword>
<dbReference type="PANTHER" id="PTHR43252">
    <property type="entry name" value="TRANSCRIPTIONAL REGULATOR YQJI"/>
    <property type="match status" value="1"/>
</dbReference>
<dbReference type="Gene3D" id="6.10.140.1570">
    <property type="match status" value="1"/>
</dbReference>
<name>A0A398CQ36_9BACL</name>
<protein>
    <submittedName>
        <fullName evidence="3">PadR family transcriptional regulator</fullName>
    </submittedName>
</protein>
<feature type="domain" description="Transcription regulator PadR N-terminal" evidence="1">
    <location>
        <begin position="7"/>
        <end position="80"/>
    </location>
</feature>
<accession>A0A398CQ36</accession>
<organism evidence="3 4">
    <name type="scientific">Cohnella faecalis</name>
    <dbReference type="NCBI Taxonomy" id="2315694"/>
    <lineage>
        <taxon>Bacteria</taxon>
        <taxon>Bacillati</taxon>
        <taxon>Bacillota</taxon>
        <taxon>Bacilli</taxon>
        <taxon>Bacillales</taxon>
        <taxon>Paenibacillaceae</taxon>
        <taxon>Cohnella</taxon>
    </lineage>
</organism>
<gene>
    <name evidence="3" type="ORF">D3H35_05590</name>
</gene>
<feature type="domain" description="Transcription regulator PadR C-terminal" evidence="2">
    <location>
        <begin position="93"/>
        <end position="159"/>
    </location>
</feature>
<dbReference type="InterPro" id="IPR005149">
    <property type="entry name" value="Tscrpt_reg_PadR_N"/>
</dbReference>
<dbReference type="InterPro" id="IPR018309">
    <property type="entry name" value="Tscrpt_reg_PadR_C"/>
</dbReference>
<dbReference type="SUPFAM" id="SSF46785">
    <property type="entry name" value="Winged helix' DNA-binding domain"/>
    <property type="match status" value="1"/>
</dbReference>
<dbReference type="EMBL" id="QXJM01000025">
    <property type="protein sequence ID" value="RIE04562.1"/>
    <property type="molecule type" value="Genomic_DNA"/>
</dbReference>
<dbReference type="InterPro" id="IPR036390">
    <property type="entry name" value="WH_DNA-bd_sf"/>
</dbReference>
<evidence type="ECO:0000259" key="2">
    <source>
        <dbReference type="Pfam" id="PF10400"/>
    </source>
</evidence>
<sequence length="180" mass="20993">MVGADVILGLLHKRPFSGYEIKNYFETLFFYFYGTSFGTIYPTLNKLERQGCISKQSVPQDNRPNKNLYSLTDKGREQFRDYMDSPVEADVFRSDFMMRLFFGSLAGPEKILGWMTERLEQTTQTLKKMEEDYNLWSPSMSPSQQICMQWGIESQRTSIHSLRDGIDRLQTTTFSREGVE</sequence>
<dbReference type="PANTHER" id="PTHR43252:SF6">
    <property type="entry name" value="NEGATIVE TRANSCRIPTION REGULATOR PADR"/>
    <property type="match status" value="1"/>
</dbReference>
<dbReference type="Proteomes" id="UP000266340">
    <property type="component" value="Unassembled WGS sequence"/>
</dbReference>
<dbReference type="AlphaFoldDB" id="A0A398CQ36"/>
<dbReference type="Pfam" id="PF10400">
    <property type="entry name" value="Vir_act_alpha_C"/>
    <property type="match status" value="1"/>
</dbReference>
<reference evidence="3 4" key="1">
    <citation type="submission" date="2018-09" db="EMBL/GenBank/DDBJ databases">
        <title>Cohnella cavernae sp. nov., isolated from a karst cave.</title>
        <authorList>
            <person name="Zhu H."/>
        </authorList>
    </citation>
    <scope>NUCLEOTIDE SEQUENCE [LARGE SCALE GENOMIC DNA]</scope>
    <source>
        <strain evidence="3 4">K2E09-144</strain>
    </source>
</reference>
<dbReference type="Gene3D" id="1.10.10.10">
    <property type="entry name" value="Winged helix-like DNA-binding domain superfamily/Winged helix DNA-binding domain"/>
    <property type="match status" value="1"/>
</dbReference>
<evidence type="ECO:0000259" key="1">
    <source>
        <dbReference type="Pfam" id="PF03551"/>
    </source>
</evidence>
<dbReference type="Pfam" id="PF03551">
    <property type="entry name" value="PadR"/>
    <property type="match status" value="1"/>
</dbReference>
<dbReference type="InterPro" id="IPR036388">
    <property type="entry name" value="WH-like_DNA-bd_sf"/>
</dbReference>
<evidence type="ECO:0000313" key="4">
    <source>
        <dbReference type="Proteomes" id="UP000266340"/>
    </source>
</evidence>
<dbReference type="OrthoDB" id="9783723at2"/>
<evidence type="ECO:0000313" key="3">
    <source>
        <dbReference type="EMBL" id="RIE04562.1"/>
    </source>
</evidence>
<proteinExistence type="predicted"/>